<keyword evidence="2" id="KW-0808">Transferase</keyword>
<dbReference type="InterPro" id="IPR010987">
    <property type="entry name" value="Glutathione-S-Trfase_C-like"/>
</dbReference>
<evidence type="ECO:0000313" key="3">
    <source>
        <dbReference type="Proteomes" id="UP000032303"/>
    </source>
</evidence>
<sequence>MCTNCITTPTMPASPRTFYYTIPNVVAAQDDRIADALAVIDNQLASSTYLLGDNLSACDFFLFMLAEWSLPIKKSPLHFPHLATYLKRMSQHPTIQAVSEIENIDLSPFH</sequence>
<dbReference type="InterPro" id="IPR036282">
    <property type="entry name" value="Glutathione-S-Trfase_C_sf"/>
</dbReference>
<organism evidence="2 3">
    <name type="scientific">Photobacterium gaetbulicola Gung47</name>
    <dbReference type="NCBI Taxonomy" id="658445"/>
    <lineage>
        <taxon>Bacteria</taxon>
        <taxon>Pseudomonadati</taxon>
        <taxon>Pseudomonadota</taxon>
        <taxon>Gammaproteobacteria</taxon>
        <taxon>Vibrionales</taxon>
        <taxon>Vibrionaceae</taxon>
        <taxon>Photobacterium</taxon>
    </lineage>
</organism>
<dbReference type="KEGG" id="pgb:H744_1c1643"/>
<dbReference type="HOGENOM" id="CLU_2168606_0_0_6"/>
<protein>
    <submittedName>
        <fullName evidence="2">Glutathione S-transferase</fullName>
    </submittedName>
</protein>
<evidence type="ECO:0000313" key="2">
    <source>
        <dbReference type="EMBL" id="AJR06661.1"/>
    </source>
</evidence>
<dbReference type="Gene3D" id="1.20.1050.10">
    <property type="match status" value="1"/>
</dbReference>
<dbReference type="EMBL" id="CP005973">
    <property type="protein sequence ID" value="AJR06661.1"/>
    <property type="molecule type" value="Genomic_DNA"/>
</dbReference>
<dbReference type="Pfam" id="PF00043">
    <property type="entry name" value="GST_C"/>
    <property type="match status" value="1"/>
</dbReference>
<dbReference type="SUPFAM" id="SSF47616">
    <property type="entry name" value="GST C-terminal domain-like"/>
    <property type="match status" value="1"/>
</dbReference>
<gene>
    <name evidence="2" type="ORF">H744_1c1643</name>
</gene>
<evidence type="ECO:0000259" key="1">
    <source>
        <dbReference type="PROSITE" id="PS50405"/>
    </source>
</evidence>
<name>A0A0C5W581_9GAMM</name>
<reference evidence="2 3" key="1">
    <citation type="submission" date="2013-05" db="EMBL/GenBank/DDBJ databases">
        <title>Complete genome sequence of the lipase-producing bacterium Photobacterium gaetbulicola Gung47.</title>
        <authorList>
            <person name="Kim Y.-O."/>
        </authorList>
    </citation>
    <scope>NUCLEOTIDE SEQUENCE [LARGE SCALE GENOMIC DNA]</scope>
    <source>
        <strain evidence="2 3">Gung47</strain>
    </source>
</reference>
<dbReference type="GO" id="GO:0016740">
    <property type="term" value="F:transferase activity"/>
    <property type="evidence" value="ECO:0007669"/>
    <property type="project" value="UniProtKB-KW"/>
</dbReference>
<dbReference type="InterPro" id="IPR004046">
    <property type="entry name" value="GST_C"/>
</dbReference>
<dbReference type="PATRIC" id="fig|658445.3.peg.1775"/>
<proteinExistence type="predicted"/>
<dbReference type="STRING" id="658445.H744_1c1643"/>
<feature type="domain" description="GST C-terminal" evidence="1">
    <location>
        <begin position="1"/>
        <end position="109"/>
    </location>
</feature>
<dbReference type="PROSITE" id="PS50405">
    <property type="entry name" value="GST_CTER"/>
    <property type="match status" value="1"/>
</dbReference>
<dbReference type="PANTHER" id="PTHR44051:SF8">
    <property type="entry name" value="GLUTATHIONE S-TRANSFERASE GSTA"/>
    <property type="match status" value="1"/>
</dbReference>
<dbReference type="PANTHER" id="PTHR44051">
    <property type="entry name" value="GLUTATHIONE S-TRANSFERASE-RELATED"/>
    <property type="match status" value="1"/>
</dbReference>
<accession>A0A0C5W581</accession>
<dbReference type="CDD" id="cd03188">
    <property type="entry name" value="GST_C_Beta"/>
    <property type="match status" value="1"/>
</dbReference>
<dbReference type="Proteomes" id="UP000032303">
    <property type="component" value="Chromosome 1"/>
</dbReference>
<keyword evidence="3" id="KW-1185">Reference proteome</keyword>
<dbReference type="AlphaFoldDB" id="A0A0C5W581"/>